<dbReference type="Pfam" id="PF00535">
    <property type="entry name" value="Glycos_transf_2"/>
    <property type="match status" value="1"/>
</dbReference>
<dbReference type="InterPro" id="IPR029044">
    <property type="entry name" value="Nucleotide-diphossugar_trans"/>
</dbReference>
<dbReference type="Gene3D" id="3.10.50.10">
    <property type="match status" value="1"/>
</dbReference>
<dbReference type="Gene3D" id="3.20.20.80">
    <property type="entry name" value="Glycosidases"/>
    <property type="match status" value="1"/>
</dbReference>
<evidence type="ECO:0000256" key="4">
    <source>
        <dbReference type="SAM" id="Phobius"/>
    </source>
</evidence>
<dbReference type="GO" id="GO:0016740">
    <property type="term" value="F:transferase activity"/>
    <property type="evidence" value="ECO:0007669"/>
    <property type="project" value="UniProtKB-KW"/>
</dbReference>
<accession>A0ABX3NTZ9</accession>
<gene>
    <name evidence="7" type="ORF">A4D02_33300</name>
</gene>
<keyword evidence="2" id="KW-0328">Glycosyltransferase</keyword>
<dbReference type="Pfam" id="PF00704">
    <property type="entry name" value="Glyco_hydro_18"/>
    <property type="match status" value="1"/>
</dbReference>
<dbReference type="Pfam" id="PF01522">
    <property type="entry name" value="Polysacc_deac_1"/>
    <property type="match status" value="1"/>
</dbReference>
<dbReference type="EMBL" id="LWBO01000019">
    <property type="protein sequence ID" value="OQP45536.1"/>
    <property type="molecule type" value="Genomic_DNA"/>
</dbReference>
<dbReference type="InterPro" id="IPR001223">
    <property type="entry name" value="Glyco_hydro18_cat"/>
</dbReference>
<sequence>MQIFQTNSSTRWNQFKWTLLFLLLGLIFAATVLIVALNQVYTPAIPNLNKNTAQLTNGLPDKNDVPISKKWAPGFEKYIRHKEKKAAEKKAALLAPTAPKYQLPPAYPSFNRFPCGIRSAFYVAWDPQSFYSLQRNISNLNLVIPEWMFIDPKADTITTSVDDRALAIMKKSGVPIMPILSNNYKTEFLGEPVHRILTNAAKKEKLINDVINILEKNHFIGVNVDFEELKEDSDEPLVAFQKELYTRLHAKGLLVTQDISPFNEDYNYDELAKYNDYIFLMAYDQYADHTGPGPIAHQQWIESAVDKVARKIPSDKLILSLAAYGYDWPQHGAATNITYQQALSTARESEGVIDFDNNSYNLHYSYYDDDDKPHQVYFMDAASTFNSLRFATEYGLAGTALWRLGSEDSRIWKFYNQDMEKQALANFDFKKFTRVQSSNDVDYMGEGEILDILSTPVDGKITPEIDSSDMLISEERYDSLPSMFVVKKYGTADPKKLVLTFDDGPDPTWTPQVLDILQKEKVPAAFFLVGINAEKNIPIVKRMYKEGYELGNHTFTHPNVAEISPKRALLEMESTRLLLECITGHSTILFRAPYNADFEPEKMEELLPVAIARTKNYLDVGESVDPLDWEPGVTADSIVARTIKRKQDLTAAGLSGNVILLHDAGGDTRSETIKALPRIIEYFKSRGYQFTTIADLLGKKKAELMPAVPKGKDYYLVQLNYLLAESGYWAGKILFFLFVVFIVLSMARLTFLAFLATRQRRREKLVVWPAITNYPLVSIIVPAYNEAVNAVNSVHNLLKTNWPNTEIIFVDDGSKDGTYEKIHDAFKGHPRVKVFTKPNGGKASALNFGIKESKAEYVICIDADTHLHPDAIPKMMRHLAPSQPPPVGEEFGNTQLLHSDPEAISREVSGSPSTGGGRGEAVVGAVAGNVKVGNLVNMLTRWQSIEYITSQNFDRRAFAWLNAITVVPGAIGAFRKQAIEDAGGFTTDTLAEDCDLSVRILRQGYTIANEHEALAFTEAPESVKMFIKQRFRWSFGVMQTFWKHRKVLFNKECKALGWAAFPNILLFQFIIPAFAPVADIFMLIGILTGNAGHILVYYGLFMLVDVAVSVMAFHFEKEKKSRLLWLIPQRLIYRWLMLIVLFKAYLKAIKGELQGWGVLKRTGSVQAAKGAYKVA</sequence>
<evidence type="ECO:0000259" key="6">
    <source>
        <dbReference type="PROSITE" id="PS51910"/>
    </source>
</evidence>
<dbReference type="CDD" id="cd10962">
    <property type="entry name" value="CE4_GT2-like"/>
    <property type="match status" value="1"/>
</dbReference>
<dbReference type="PROSITE" id="PS51910">
    <property type="entry name" value="GH18_2"/>
    <property type="match status" value="1"/>
</dbReference>
<dbReference type="InterPro" id="IPR001173">
    <property type="entry name" value="Glyco_trans_2-like"/>
</dbReference>
<dbReference type="PROSITE" id="PS51677">
    <property type="entry name" value="NODB"/>
    <property type="match status" value="1"/>
</dbReference>
<evidence type="ECO:0000313" key="8">
    <source>
        <dbReference type="Proteomes" id="UP000192277"/>
    </source>
</evidence>
<organism evidence="7 8">
    <name type="scientific">Niastella koreensis</name>
    <dbReference type="NCBI Taxonomy" id="354356"/>
    <lineage>
        <taxon>Bacteria</taxon>
        <taxon>Pseudomonadati</taxon>
        <taxon>Bacteroidota</taxon>
        <taxon>Chitinophagia</taxon>
        <taxon>Chitinophagales</taxon>
        <taxon>Chitinophagaceae</taxon>
        <taxon>Niastella</taxon>
    </lineage>
</organism>
<reference evidence="7 8" key="1">
    <citation type="submission" date="2016-04" db="EMBL/GenBank/DDBJ databases">
        <authorList>
            <person name="Chen L."/>
            <person name="Zhuang W."/>
            <person name="Wang G."/>
        </authorList>
    </citation>
    <scope>NUCLEOTIDE SEQUENCE [LARGE SCALE GENOMIC DNA]</scope>
    <source>
        <strain evidence="8">GR20</strain>
    </source>
</reference>
<keyword evidence="3 7" id="KW-0808">Transferase</keyword>
<feature type="domain" description="GH18" evidence="6">
    <location>
        <begin position="116"/>
        <end position="422"/>
    </location>
</feature>
<dbReference type="PANTHER" id="PTHR43630:SF1">
    <property type="entry name" value="POLY-BETA-1,6-N-ACETYL-D-GLUCOSAMINE SYNTHASE"/>
    <property type="match status" value="1"/>
</dbReference>
<feature type="transmembrane region" description="Helical" evidence="4">
    <location>
        <begin position="1055"/>
        <end position="1075"/>
    </location>
</feature>
<keyword evidence="4" id="KW-0472">Membrane</keyword>
<keyword evidence="4" id="KW-1133">Transmembrane helix</keyword>
<dbReference type="SUPFAM" id="SSF51445">
    <property type="entry name" value="(Trans)glycosidases"/>
    <property type="match status" value="1"/>
</dbReference>
<protein>
    <submittedName>
        <fullName evidence="7">Glycosyl transferase family 2</fullName>
    </submittedName>
</protein>
<evidence type="ECO:0000256" key="2">
    <source>
        <dbReference type="ARBA" id="ARBA00022676"/>
    </source>
</evidence>
<dbReference type="SUPFAM" id="SSF53448">
    <property type="entry name" value="Nucleotide-diphospho-sugar transferases"/>
    <property type="match status" value="1"/>
</dbReference>
<dbReference type="InterPro" id="IPR002509">
    <property type="entry name" value="NODB_dom"/>
</dbReference>
<dbReference type="InterPro" id="IPR029070">
    <property type="entry name" value="Chitinase_insertion_sf"/>
</dbReference>
<proteinExistence type="inferred from homology"/>
<feature type="transmembrane region" description="Helical" evidence="4">
    <location>
        <begin position="20"/>
        <end position="41"/>
    </location>
</feature>
<name>A0ABX3NTZ9_9BACT</name>
<dbReference type="Proteomes" id="UP000192277">
    <property type="component" value="Unassembled WGS sequence"/>
</dbReference>
<evidence type="ECO:0000256" key="3">
    <source>
        <dbReference type="ARBA" id="ARBA00022679"/>
    </source>
</evidence>
<dbReference type="PANTHER" id="PTHR43630">
    <property type="entry name" value="POLY-BETA-1,6-N-ACETYL-D-GLUCOSAMINE SYNTHASE"/>
    <property type="match status" value="1"/>
</dbReference>
<dbReference type="CDD" id="cd06423">
    <property type="entry name" value="CESA_like"/>
    <property type="match status" value="1"/>
</dbReference>
<feature type="transmembrane region" description="Helical" evidence="4">
    <location>
        <begin position="1095"/>
        <end position="1115"/>
    </location>
</feature>
<dbReference type="RefSeq" id="WP_014217292.1">
    <property type="nucleotide sequence ID" value="NZ_LWBO01000019.1"/>
</dbReference>
<dbReference type="SUPFAM" id="SSF88713">
    <property type="entry name" value="Glycoside hydrolase/deacetylase"/>
    <property type="match status" value="1"/>
</dbReference>
<keyword evidence="8" id="KW-1185">Reference proteome</keyword>
<dbReference type="InterPro" id="IPR017853">
    <property type="entry name" value="GH"/>
</dbReference>
<dbReference type="SMART" id="SM00636">
    <property type="entry name" value="Glyco_18"/>
    <property type="match status" value="1"/>
</dbReference>
<evidence type="ECO:0000259" key="5">
    <source>
        <dbReference type="PROSITE" id="PS51677"/>
    </source>
</evidence>
<comment type="similarity">
    <text evidence="1">Belongs to the glycosyltransferase 2 family.</text>
</comment>
<dbReference type="Gene3D" id="3.20.20.370">
    <property type="entry name" value="Glycoside hydrolase/deacetylase"/>
    <property type="match status" value="1"/>
</dbReference>
<evidence type="ECO:0000313" key="7">
    <source>
        <dbReference type="EMBL" id="OQP45536.1"/>
    </source>
</evidence>
<keyword evidence="4" id="KW-0812">Transmembrane</keyword>
<dbReference type="InterPro" id="IPR011330">
    <property type="entry name" value="Glyco_hydro/deAcase_b/a-brl"/>
</dbReference>
<comment type="caution">
    <text evidence="7">The sequence shown here is derived from an EMBL/GenBank/DDBJ whole genome shotgun (WGS) entry which is preliminary data.</text>
</comment>
<feature type="domain" description="NodB homology" evidence="5">
    <location>
        <begin position="495"/>
        <end position="691"/>
    </location>
</feature>
<evidence type="ECO:0000256" key="1">
    <source>
        <dbReference type="ARBA" id="ARBA00006739"/>
    </source>
</evidence>
<dbReference type="Pfam" id="PF13632">
    <property type="entry name" value="Glyco_trans_2_3"/>
    <property type="match status" value="1"/>
</dbReference>
<dbReference type="InterPro" id="IPR011583">
    <property type="entry name" value="Chitinase_II/V-like_cat"/>
</dbReference>
<feature type="transmembrane region" description="Helical" evidence="4">
    <location>
        <begin position="733"/>
        <end position="755"/>
    </location>
</feature>
<dbReference type="Gene3D" id="3.90.550.10">
    <property type="entry name" value="Spore Coat Polysaccharide Biosynthesis Protein SpsA, Chain A"/>
    <property type="match status" value="1"/>
</dbReference>